<keyword evidence="2" id="KW-0808">Transferase</keyword>
<name>A0A6G1HDQ8_9PEZI</name>
<dbReference type="InterPro" id="IPR036568">
    <property type="entry name" value="GGCT-like_sf"/>
</dbReference>
<dbReference type="InterPro" id="IPR009288">
    <property type="entry name" value="AIG2-like_dom"/>
</dbReference>
<dbReference type="InterPro" id="IPR013024">
    <property type="entry name" value="GGCT-like"/>
</dbReference>
<reference evidence="6" key="1">
    <citation type="journal article" date="2020" name="Stud. Mycol.">
        <title>101 Dothideomycetes genomes: a test case for predicting lifestyles and emergence of pathogens.</title>
        <authorList>
            <person name="Haridas S."/>
            <person name="Albert R."/>
            <person name="Binder M."/>
            <person name="Bloem J."/>
            <person name="Labutti K."/>
            <person name="Salamov A."/>
            <person name="Andreopoulos B."/>
            <person name="Baker S."/>
            <person name="Barry K."/>
            <person name="Bills G."/>
            <person name="Bluhm B."/>
            <person name="Cannon C."/>
            <person name="Castanera R."/>
            <person name="Culley D."/>
            <person name="Daum C."/>
            <person name="Ezra D."/>
            <person name="Gonzalez J."/>
            <person name="Henrissat B."/>
            <person name="Kuo A."/>
            <person name="Liang C."/>
            <person name="Lipzen A."/>
            <person name="Lutzoni F."/>
            <person name="Magnuson J."/>
            <person name="Mondo S."/>
            <person name="Nolan M."/>
            <person name="Ohm R."/>
            <person name="Pangilinan J."/>
            <person name="Park H.-J."/>
            <person name="Ramirez L."/>
            <person name="Alfaro M."/>
            <person name="Sun H."/>
            <person name="Tritt A."/>
            <person name="Yoshinaga Y."/>
            <person name="Zwiers L.-H."/>
            <person name="Turgeon B."/>
            <person name="Goodwin S."/>
            <person name="Spatafora J."/>
            <person name="Crous P."/>
            <person name="Grigoriev I."/>
        </authorList>
    </citation>
    <scope>NUCLEOTIDE SEQUENCE</scope>
    <source>
        <strain evidence="6">CBS 113979</strain>
    </source>
</reference>
<evidence type="ECO:0000256" key="2">
    <source>
        <dbReference type="ARBA" id="ARBA00022679"/>
    </source>
</evidence>
<dbReference type="GO" id="GO:0016740">
    <property type="term" value="F:transferase activity"/>
    <property type="evidence" value="ECO:0007669"/>
    <property type="project" value="UniProtKB-KW"/>
</dbReference>
<dbReference type="CDD" id="cd06661">
    <property type="entry name" value="GGCT_like"/>
    <property type="match status" value="1"/>
</dbReference>
<dbReference type="AlphaFoldDB" id="A0A6G1HDQ8"/>
<feature type="domain" description="Gamma-glutamylcyclotransferase AIG2-like" evidence="5">
    <location>
        <begin position="20"/>
        <end position="155"/>
    </location>
</feature>
<feature type="compositionally biased region" description="Basic and acidic residues" evidence="4">
    <location>
        <begin position="201"/>
        <end position="218"/>
    </location>
</feature>
<keyword evidence="7" id="KW-1185">Reference proteome</keyword>
<dbReference type="PANTHER" id="PTHR31544">
    <property type="entry name" value="AIG2-LIKE PROTEIN D"/>
    <property type="match status" value="1"/>
</dbReference>
<dbReference type="Gene3D" id="3.10.490.10">
    <property type="entry name" value="Gamma-glutamyl cyclotransferase-like"/>
    <property type="match status" value="1"/>
</dbReference>
<protein>
    <recommendedName>
        <fullName evidence="3">Putative gamma-glutamylcyclotransferase</fullName>
    </recommendedName>
</protein>
<dbReference type="Pfam" id="PF06094">
    <property type="entry name" value="GGACT"/>
    <property type="match status" value="1"/>
</dbReference>
<organism evidence="6 7">
    <name type="scientific">Aulographum hederae CBS 113979</name>
    <dbReference type="NCBI Taxonomy" id="1176131"/>
    <lineage>
        <taxon>Eukaryota</taxon>
        <taxon>Fungi</taxon>
        <taxon>Dikarya</taxon>
        <taxon>Ascomycota</taxon>
        <taxon>Pezizomycotina</taxon>
        <taxon>Dothideomycetes</taxon>
        <taxon>Pleosporomycetidae</taxon>
        <taxon>Aulographales</taxon>
        <taxon>Aulographaceae</taxon>
    </lineage>
</organism>
<comment type="similarity">
    <text evidence="1">Belongs to the gamma-glutamylcyclotransferase family.</text>
</comment>
<evidence type="ECO:0000256" key="3">
    <source>
        <dbReference type="ARBA" id="ARBA00030602"/>
    </source>
</evidence>
<dbReference type="PANTHER" id="PTHR31544:SF2">
    <property type="entry name" value="AIG2-LIKE PROTEIN D"/>
    <property type="match status" value="1"/>
</dbReference>
<evidence type="ECO:0000313" key="7">
    <source>
        <dbReference type="Proteomes" id="UP000800041"/>
    </source>
</evidence>
<evidence type="ECO:0000256" key="4">
    <source>
        <dbReference type="SAM" id="MobiDB-lite"/>
    </source>
</evidence>
<feature type="region of interest" description="Disordered" evidence="4">
    <location>
        <begin position="176"/>
        <end position="218"/>
    </location>
</feature>
<dbReference type="OrthoDB" id="1044435at2759"/>
<accession>A0A6G1HDQ8</accession>
<dbReference type="SUPFAM" id="SSF110857">
    <property type="entry name" value="Gamma-glutamyl cyclotransferase-like"/>
    <property type="match status" value="1"/>
</dbReference>
<evidence type="ECO:0000259" key="5">
    <source>
        <dbReference type="Pfam" id="PF06094"/>
    </source>
</evidence>
<proteinExistence type="inferred from homology"/>
<dbReference type="EMBL" id="ML977140">
    <property type="protein sequence ID" value="KAF1991160.1"/>
    <property type="molecule type" value="Genomic_DNA"/>
</dbReference>
<evidence type="ECO:0000256" key="1">
    <source>
        <dbReference type="ARBA" id="ARBA00008861"/>
    </source>
</evidence>
<evidence type="ECO:0000313" key="6">
    <source>
        <dbReference type="EMBL" id="KAF1991160.1"/>
    </source>
</evidence>
<dbReference type="Proteomes" id="UP000800041">
    <property type="component" value="Unassembled WGS sequence"/>
</dbReference>
<sequence length="218" mass="24465">MEYKITLENPNPQGRVRTAFFYGTLMAPAVLNRVCHGSAQTSTPNLSVRPAILHNFRRHKVRNVDYPAIIRSPPSTDPDATVRGTLVTPLTSADIFRLDIFEGDQYERQLVKVRPLVEVGDESGEGNVEGEEEVEAETYVWIAGERHLEMGEEWDYGEFVREKIGRWVGTSEEYEEVDEAVRAEGDDPTGGRGLNGSITRTLEEGQKKDKEEVLKSAV</sequence>
<dbReference type="InterPro" id="IPR045038">
    <property type="entry name" value="AIG2-like"/>
</dbReference>
<gene>
    <name evidence="6" type="ORF">K402DRAFT_389357</name>
</gene>